<dbReference type="RefSeq" id="YP_009603113.1">
    <property type="nucleotide sequence ID" value="NC_041948.1"/>
</dbReference>
<dbReference type="GeneID" id="40078981"/>
<accession>A0A0U4ID56</accession>
<dbReference type="KEGG" id="vg:40078981"/>
<dbReference type="OrthoDB" id="3604at10239"/>
<gene>
    <name evidence="2" type="primary">24</name>
    <name evidence="2" type="ORF">CIRCUM_24</name>
</gene>
<evidence type="ECO:0000259" key="1">
    <source>
        <dbReference type="Pfam" id="PF14594"/>
    </source>
</evidence>
<name>A0A0U4ID56_9CAUD</name>
<sequence length="353" mass="39894">MLTPKPDVFILDGAYKAFDVIDEYESFIWTERYIGHGDFKLVCQPTEKTKNLLRRTNFIRVADTDFVMKIESILESQDEGRKLLTVTGRTLTYLLAKRGISPSWVGSGVIGNVISSLVTIICKDGTGISPYDAIPGFYTENLSTDTTVIDIKPERASNLYDTLKSLCDAANVGFRIITKFPNGVPQIWFQVYTGVERKNLIFSPDMDTLIDPSYLESDEKFANIAYVWHQQGVRVVSSLGTPHSVSGYDRHVITVNAEDIQPADHVPEVYDKLLIQRGVEAMASENGRLVRLYDGEVPLDIPYEYRKDYFLGDIVTYSGTDITQKRKARVTEYIRSFDSQGIKSYPTFKVVDE</sequence>
<dbReference type="EMBL" id="KU160642">
    <property type="protein sequence ID" value="ALY08710.1"/>
    <property type="molecule type" value="Genomic_DNA"/>
</dbReference>
<proteinExistence type="predicted"/>
<dbReference type="Pfam" id="PF14594">
    <property type="entry name" value="Sipho_Gp37"/>
    <property type="match status" value="1"/>
</dbReference>
<evidence type="ECO:0000313" key="2">
    <source>
        <dbReference type="EMBL" id="ALY08710.1"/>
    </source>
</evidence>
<reference evidence="2 3" key="1">
    <citation type="submission" date="2015-11" db="EMBL/GenBank/DDBJ databases">
        <authorList>
            <person name="Aziz R.M."/>
            <person name="Carl E.L."/>
            <person name="Farooq M.A."/>
            <person name="Gal B."/>
            <person name="Garcia Martinez K."/>
            <person name="Mathew K.J."/>
            <person name="Obando D.J."/>
            <person name="Robinson K.M."/>
            <person name="Robinson M.D."/>
            <person name="Sanders L.M."/>
            <person name="Silva M.P."/>
            <person name="Tasnim L."/>
            <person name="Vo M."/>
            <person name="Vo Q.D."/>
            <person name="Simon S.E."/>
            <person name="Hughes L.E."/>
            <person name="Benjamin R.C."/>
            <person name="Bradley K.W."/>
            <person name="Asai D.J."/>
            <person name="Bowman C.A."/>
            <person name="Russell D.A."/>
            <person name="Pope W.H."/>
            <person name="Jacobs-Sera D."/>
            <person name="Hendrix R.W."/>
            <person name="Hatfull G.F."/>
        </authorList>
    </citation>
    <scope>NUCLEOTIDE SEQUENCE [LARGE SCALE GENOMIC DNA]</scope>
</reference>
<dbReference type="InterPro" id="IPR029432">
    <property type="entry name" value="Gp28/Gp37-like_dom"/>
</dbReference>
<protein>
    <submittedName>
        <fullName evidence="2">Minor tail protein</fullName>
    </submittedName>
</protein>
<keyword evidence="3" id="KW-1185">Reference proteome</keyword>
<dbReference type="Proteomes" id="UP000222527">
    <property type="component" value="Segment"/>
</dbReference>
<organism evidence="2 3">
    <name type="scientific">Arthrobacter phage Circum</name>
    <dbReference type="NCBI Taxonomy" id="1772295"/>
    <lineage>
        <taxon>Viruses</taxon>
        <taxon>Duplodnaviria</taxon>
        <taxon>Heunggongvirae</taxon>
        <taxon>Uroviricota</taxon>
        <taxon>Caudoviricetes</taxon>
        <taxon>Mudcatvirus</taxon>
        <taxon>Mudcatvirus circum</taxon>
    </lineage>
</organism>
<feature type="domain" description="Gp28/Gp37-like" evidence="1">
    <location>
        <begin position="8"/>
        <end position="345"/>
    </location>
</feature>
<evidence type="ECO:0000313" key="3">
    <source>
        <dbReference type="Proteomes" id="UP000222527"/>
    </source>
</evidence>